<feature type="domain" description="AT3G52170-like helix-turn-helix" evidence="2">
    <location>
        <begin position="62"/>
        <end position="111"/>
    </location>
</feature>
<dbReference type="InterPro" id="IPR058941">
    <property type="entry name" value="HTH_AT3G52170-like"/>
</dbReference>
<evidence type="ECO:0000256" key="1">
    <source>
        <dbReference type="SAM" id="MobiDB-lite"/>
    </source>
</evidence>
<evidence type="ECO:0000313" key="4">
    <source>
        <dbReference type="Proteomes" id="UP000195402"/>
    </source>
</evidence>
<dbReference type="AlphaFoldDB" id="A0A200QJT2"/>
<feature type="compositionally biased region" description="Basic and acidic residues" evidence="1">
    <location>
        <begin position="316"/>
        <end position="330"/>
    </location>
</feature>
<dbReference type="Pfam" id="PF25896">
    <property type="entry name" value="HTH_AT3G52170"/>
    <property type="match status" value="1"/>
</dbReference>
<dbReference type="OrthoDB" id="1930826at2759"/>
<gene>
    <name evidence="3" type="ORF">BVC80_645g105</name>
</gene>
<dbReference type="InParanoid" id="A0A200QJT2"/>
<keyword evidence="4" id="KW-1185">Reference proteome</keyword>
<feature type="compositionally biased region" description="Basic and acidic residues" evidence="1">
    <location>
        <begin position="281"/>
        <end position="292"/>
    </location>
</feature>
<feature type="region of interest" description="Disordered" evidence="1">
    <location>
        <begin position="42"/>
        <end position="65"/>
    </location>
</feature>
<evidence type="ECO:0000259" key="2">
    <source>
        <dbReference type="Pfam" id="PF25896"/>
    </source>
</evidence>
<dbReference type="InterPro" id="IPR058942">
    <property type="entry name" value="AT3G52170-like"/>
</dbReference>
<dbReference type="OMA" id="TIARSCH"/>
<evidence type="ECO:0000313" key="3">
    <source>
        <dbReference type="EMBL" id="OVA10773.1"/>
    </source>
</evidence>
<organism evidence="3 4">
    <name type="scientific">Macleaya cordata</name>
    <name type="common">Five-seeded plume-poppy</name>
    <name type="synonym">Bocconia cordata</name>
    <dbReference type="NCBI Taxonomy" id="56857"/>
    <lineage>
        <taxon>Eukaryota</taxon>
        <taxon>Viridiplantae</taxon>
        <taxon>Streptophyta</taxon>
        <taxon>Embryophyta</taxon>
        <taxon>Tracheophyta</taxon>
        <taxon>Spermatophyta</taxon>
        <taxon>Magnoliopsida</taxon>
        <taxon>Ranunculales</taxon>
        <taxon>Papaveraceae</taxon>
        <taxon>Papaveroideae</taxon>
        <taxon>Macleaya</taxon>
    </lineage>
</organism>
<dbReference type="STRING" id="56857.A0A200QJT2"/>
<sequence length="357" mass="39891">MQATRGLTLLSSKNPTFSDSKRVLCKISNAIRRSNIQWRGRSFAASVPSDSSKSERRQKRVTKDERRAMVESFVDKYRASNAGKYPTTSAAKKQVGGSYYVVKKILQELEYQSKISPLSGASQNSLKIEVPKKESQPLPKVEEVSRAETTIDLKFFEPSLSQVESSTVIISNDFEAKLEKEVPKKEFQPLPKVEEVSSSETTVNLKCYEPSLSKGESSTVIISNDFEAKEKPPVSSFVENEKPLFEEAVNPTTRGDDSNCTKTYSYQMVQESSEVLHTHIEKPQDSGKEAAKSEGSLDLDGLKEEVMQEAGQEALESDKLARDIPGEETKDVVPKRSTLWGNLRSFADGVMKLWRNN</sequence>
<proteinExistence type="predicted"/>
<protein>
    <recommendedName>
        <fullName evidence="2">AT3G52170-like helix-turn-helix domain-containing protein</fullName>
    </recommendedName>
</protein>
<dbReference type="PANTHER" id="PTHR34568:SF4">
    <property type="entry name" value="OS02G0638000 PROTEIN"/>
    <property type="match status" value="1"/>
</dbReference>
<reference evidence="3 4" key="1">
    <citation type="journal article" date="2017" name="Mol. Plant">
        <title>The Genome of Medicinal Plant Macleaya cordata Provides New Insights into Benzylisoquinoline Alkaloids Metabolism.</title>
        <authorList>
            <person name="Liu X."/>
            <person name="Liu Y."/>
            <person name="Huang P."/>
            <person name="Ma Y."/>
            <person name="Qing Z."/>
            <person name="Tang Q."/>
            <person name="Cao H."/>
            <person name="Cheng P."/>
            <person name="Zheng Y."/>
            <person name="Yuan Z."/>
            <person name="Zhou Y."/>
            <person name="Liu J."/>
            <person name="Tang Z."/>
            <person name="Zhuo Y."/>
            <person name="Zhang Y."/>
            <person name="Yu L."/>
            <person name="Huang J."/>
            <person name="Yang P."/>
            <person name="Peng Q."/>
            <person name="Zhang J."/>
            <person name="Jiang W."/>
            <person name="Zhang Z."/>
            <person name="Lin K."/>
            <person name="Ro D.K."/>
            <person name="Chen X."/>
            <person name="Xiong X."/>
            <person name="Shang Y."/>
            <person name="Huang S."/>
            <person name="Zeng J."/>
        </authorList>
    </citation>
    <scope>NUCLEOTIDE SEQUENCE [LARGE SCALE GENOMIC DNA]</scope>
    <source>
        <strain evidence="4">cv. BLH2017</strain>
        <tissue evidence="3">Root</tissue>
    </source>
</reference>
<comment type="caution">
    <text evidence="3">The sequence shown here is derived from an EMBL/GenBank/DDBJ whole genome shotgun (WGS) entry which is preliminary data.</text>
</comment>
<dbReference type="EMBL" id="MVGT01001847">
    <property type="protein sequence ID" value="OVA10773.1"/>
    <property type="molecule type" value="Genomic_DNA"/>
</dbReference>
<feature type="region of interest" description="Disordered" evidence="1">
    <location>
        <begin position="281"/>
        <end position="330"/>
    </location>
</feature>
<accession>A0A200QJT2</accession>
<name>A0A200QJT2_MACCD</name>
<dbReference type="PANTHER" id="PTHR34568">
    <property type="entry name" value="RRM DOMAIN-CONTAINING PROTEIN"/>
    <property type="match status" value="1"/>
</dbReference>
<dbReference type="Proteomes" id="UP000195402">
    <property type="component" value="Unassembled WGS sequence"/>
</dbReference>